<dbReference type="Gene3D" id="3.30.70.270">
    <property type="match status" value="1"/>
</dbReference>
<feature type="domain" description="GGDEF" evidence="3">
    <location>
        <begin position="106"/>
        <end position="238"/>
    </location>
</feature>
<dbReference type="CDD" id="cd01949">
    <property type="entry name" value="GGDEF"/>
    <property type="match status" value="1"/>
</dbReference>
<reference evidence="4 5" key="1">
    <citation type="submission" date="2018-05" db="EMBL/GenBank/DDBJ databases">
        <title>Genomic Encyclopedia of Type Strains, Phase IV (KMG-IV): sequencing the most valuable type-strain genomes for metagenomic binning, comparative biology and taxonomic classification.</title>
        <authorList>
            <person name="Goeker M."/>
        </authorList>
    </citation>
    <scope>NUCLEOTIDE SEQUENCE [LARGE SCALE GENOMIC DNA]</scope>
    <source>
        <strain evidence="4 5">DSM 3183</strain>
    </source>
</reference>
<dbReference type="PANTHER" id="PTHR45138:SF24">
    <property type="entry name" value="DIGUANYLATE CYCLASE DGCC-RELATED"/>
    <property type="match status" value="1"/>
</dbReference>
<dbReference type="EMBL" id="QJJM01000013">
    <property type="protein sequence ID" value="PXW71343.1"/>
    <property type="molecule type" value="Genomic_DNA"/>
</dbReference>
<dbReference type="NCBIfam" id="TIGR00254">
    <property type="entry name" value="GGDEF"/>
    <property type="match status" value="1"/>
</dbReference>
<dbReference type="SUPFAM" id="SSF55073">
    <property type="entry name" value="Nucleotide cyclase"/>
    <property type="match status" value="1"/>
</dbReference>
<dbReference type="SMART" id="SM00267">
    <property type="entry name" value="GGDEF"/>
    <property type="match status" value="1"/>
</dbReference>
<dbReference type="InterPro" id="IPR029787">
    <property type="entry name" value="Nucleotide_cyclase"/>
</dbReference>
<sequence length="238" mass="25365">MKPWHRVLIAVFVSVVATLVAMEALVLVTGEPIEPVYWAFSAACPILIGAPVSFVLVRQAEANMRLNTQLLIVQRELLAQADRDHLTGVLNRAAFYRKAAAYRADGPASVMLIDIDHFKAINDGYGHAAGDCALRRVASTLQAALRPDDLLGRVGGEEFAILLAEMPLPLAMAIAERARGAIAGLSKRTADGSLITLSISVGVAQFAAGASLDEALDRADAAMYSAKRSGRNRVMVAE</sequence>
<feature type="transmembrane region" description="Helical" evidence="2">
    <location>
        <begin position="36"/>
        <end position="57"/>
    </location>
</feature>
<dbReference type="InterPro" id="IPR043128">
    <property type="entry name" value="Rev_trsase/Diguanyl_cyclase"/>
</dbReference>
<evidence type="ECO:0000313" key="5">
    <source>
        <dbReference type="Proteomes" id="UP000248014"/>
    </source>
</evidence>
<dbReference type="EC" id="2.7.7.65" evidence="1"/>
<keyword evidence="5" id="KW-1185">Reference proteome</keyword>
<dbReference type="GO" id="GO:0043709">
    <property type="term" value="P:cell adhesion involved in single-species biofilm formation"/>
    <property type="evidence" value="ECO:0007669"/>
    <property type="project" value="TreeGrafter"/>
</dbReference>
<feature type="transmembrane region" description="Helical" evidence="2">
    <location>
        <begin position="7"/>
        <end position="30"/>
    </location>
</feature>
<organism evidence="4 5">
    <name type="scientific">Blastomonas natatoria</name>
    <dbReference type="NCBI Taxonomy" id="34015"/>
    <lineage>
        <taxon>Bacteria</taxon>
        <taxon>Pseudomonadati</taxon>
        <taxon>Pseudomonadota</taxon>
        <taxon>Alphaproteobacteria</taxon>
        <taxon>Sphingomonadales</taxon>
        <taxon>Sphingomonadaceae</taxon>
        <taxon>Blastomonas</taxon>
    </lineage>
</organism>
<dbReference type="OrthoDB" id="384661at2"/>
<dbReference type="Proteomes" id="UP000248014">
    <property type="component" value="Unassembled WGS sequence"/>
</dbReference>
<keyword evidence="2" id="KW-0472">Membrane</keyword>
<keyword evidence="2" id="KW-1133">Transmembrane helix</keyword>
<dbReference type="InterPro" id="IPR000160">
    <property type="entry name" value="GGDEF_dom"/>
</dbReference>
<dbReference type="GO" id="GO:0005886">
    <property type="term" value="C:plasma membrane"/>
    <property type="evidence" value="ECO:0007669"/>
    <property type="project" value="TreeGrafter"/>
</dbReference>
<dbReference type="PROSITE" id="PS50887">
    <property type="entry name" value="GGDEF"/>
    <property type="match status" value="1"/>
</dbReference>
<dbReference type="GO" id="GO:1902201">
    <property type="term" value="P:negative regulation of bacterial-type flagellum-dependent cell motility"/>
    <property type="evidence" value="ECO:0007669"/>
    <property type="project" value="TreeGrafter"/>
</dbReference>
<dbReference type="PANTHER" id="PTHR45138">
    <property type="entry name" value="REGULATORY COMPONENTS OF SENSORY TRANSDUCTION SYSTEM"/>
    <property type="match status" value="1"/>
</dbReference>
<proteinExistence type="predicted"/>
<dbReference type="Pfam" id="PF00990">
    <property type="entry name" value="GGDEF"/>
    <property type="match status" value="1"/>
</dbReference>
<keyword evidence="2" id="KW-0812">Transmembrane</keyword>
<gene>
    <name evidence="4" type="ORF">C7451_11389</name>
</gene>
<evidence type="ECO:0000256" key="1">
    <source>
        <dbReference type="ARBA" id="ARBA00012528"/>
    </source>
</evidence>
<name>A0A2V3UT61_9SPHN</name>
<dbReference type="FunFam" id="3.30.70.270:FF:000001">
    <property type="entry name" value="Diguanylate cyclase domain protein"/>
    <property type="match status" value="1"/>
</dbReference>
<comment type="caution">
    <text evidence="4">The sequence shown here is derived from an EMBL/GenBank/DDBJ whole genome shotgun (WGS) entry which is preliminary data.</text>
</comment>
<evidence type="ECO:0000259" key="3">
    <source>
        <dbReference type="PROSITE" id="PS50887"/>
    </source>
</evidence>
<protein>
    <recommendedName>
        <fullName evidence="1">diguanylate cyclase</fullName>
        <ecNumber evidence="1">2.7.7.65</ecNumber>
    </recommendedName>
</protein>
<evidence type="ECO:0000313" key="4">
    <source>
        <dbReference type="EMBL" id="PXW71343.1"/>
    </source>
</evidence>
<dbReference type="RefSeq" id="WP_110299887.1">
    <property type="nucleotide sequence ID" value="NZ_QJJM01000013.1"/>
</dbReference>
<dbReference type="GO" id="GO:0052621">
    <property type="term" value="F:diguanylate cyclase activity"/>
    <property type="evidence" value="ECO:0007669"/>
    <property type="project" value="UniProtKB-EC"/>
</dbReference>
<dbReference type="InterPro" id="IPR050469">
    <property type="entry name" value="Diguanylate_Cyclase"/>
</dbReference>
<dbReference type="AlphaFoldDB" id="A0A2V3UT61"/>
<accession>A0A2V3UT61</accession>
<evidence type="ECO:0000256" key="2">
    <source>
        <dbReference type="SAM" id="Phobius"/>
    </source>
</evidence>